<proteinExistence type="predicted"/>
<organism evidence="1">
    <name type="scientific">Salmonella enterica</name>
    <name type="common">Salmonella choleraesuis</name>
    <dbReference type="NCBI Taxonomy" id="28901"/>
    <lineage>
        <taxon>Bacteria</taxon>
        <taxon>Pseudomonadati</taxon>
        <taxon>Pseudomonadota</taxon>
        <taxon>Gammaproteobacteria</taxon>
        <taxon>Enterobacterales</taxon>
        <taxon>Enterobacteriaceae</taxon>
        <taxon>Salmonella</taxon>
    </lineage>
</organism>
<accession>A0A5T2WLA9</accession>
<dbReference type="EMBL" id="AACWFO010000009">
    <property type="protein sequence ID" value="EAM8419250.1"/>
    <property type="molecule type" value="Genomic_DNA"/>
</dbReference>
<dbReference type="AlphaFoldDB" id="A0A5T2WLA9"/>
<reference evidence="1" key="1">
    <citation type="submission" date="2018-08" db="EMBL/GenBank/DDBJ databases">
        <authorList>
            <consortium name="GenomeTrakr network: Whole genome sequencing for foodborne pathogen traceback"/>
        </authorList>
    </citation>
    <scope>NUCLEOTIDE SEQUENCE</scope>
    <source>
        <strain evidence="1">FDA00009177</strain>
    </source>
</reference>
<evidence type="ECO:0000313" key="1">
    <source>
        <dbReference type="EMBL" id="EAM8419250.1"/>
    </source>
</evidence>
<gene>
    <name evidence="1" type="ORF">AC527_18700</name>
</gene>
<protein>
    <submittedName>
        <fullName evidence="1">Uncharacterized protein</fullName>
    </submittedName>
</protein>
<comment type="caution">
    <text evidence="1">The sequence shown here is derived from an EMBL/GenBank/DDBJ whole genome shotgun (WGS) entry which is preliminary data.</text>
</comment>
<sequence>MSYLSAFPVSNLSFDSRERLARALKDNKGSYTINKDGFVSIDFTSEEVIKAITRQIEDLSCIPEDREKTK</sequence>
<name>A0A5T2WLA9_SALER</name>